<dbReference type="RefSeq" id="WP_345485679.1">
    <property type="nucleotide sequence ID" value="NZ_BAAAWU010000001.1"/>
</dbReference>
<dbReference type="InterPro" id="IPR026337">
    <property type="entry name" value="AKG_HExxH"/>
</dbReference>
<name>A0ABV5QQN2_9ACTN</name>
<protein>
    <submittedName>
        <fullName evidence="1">HEXXH motif-containing putative peptide modification protein</fullName>
    </submittedName>
</protein>
<reference evidence="1 2" key="1">
    <citation type="submission" date="2024-09" db="EMBL/GenBank/DDBJ databases">
        <authorList>
            <person name="Sun Q."/>
            <person name="Mori K."/>
        </authorList>
    </citation>
    <scope>NUCLEOTIDE SEQUENCE [LARGE SCALE GENOMIC DNA]</scope>
    <source>
        <strain evidence="1 2">JCM 4414</strain>
    </source>
</reference>
<comment type="caution">
    <text evidence="1">The sequence shown here is derived from an EMBL/GenBank/DDBJ whole genome shotgun (WGS) entry which is preliminary data.</text>
</comment>
<dbReference type="EMBL" id="JBHMCT010000009">
    <property type="protein sequence ID" value="MFB9555772.1"/>
    <property type="molecule type" value="Genomic_DNA"/>
</dbReference>
<evidence type="ECO:0000313" key="2">
    <source>
        <dbReference type="Proteomes" id="UP001589716"/>
    </source>
</evidence>
<proteinExistence type="predicted"/>
<dbReference type="Proteomes" id="UP001589716">
    <property type="component" value="Unassembled WGS sequence"/>
</dbReference>
<keyword evidence="2" id="KW-1185">Reference proteome</keyword>
<sequence>MNAPSPSPFPSLSAAVFARLARTRPDPAGLTLLGSALHTRRLLLLKALLVRVQRQRGSVDPAALGRFERSWALLERAETLRPAVVRDVLDYPSTGVWLAAALAEPAGPGFDRLLARLDALALTAALRCGGALDLTVETPDGLLSLPGVGRLRVAAERVRFGADDGTVRVHPDGSRRPVPAGLTLVDRVRGVLAGHGPGWSAVRRLPRGGARLDDLDPYRVPAGAGGASVGTAADHADTDHPAWSARWRSARELLLRTDPGRAAEVARAVSVVVPLVRRGPRHLGATLSAAPGAVLTSLPAEAQGMAETLVHELHHSKLATLHELVPLYGPGREALHRVGWRPDPRPVAGVLHGAYAHLALADLWRRAVTADGVPRSWRSGAGQQFDDIHDQVGEALAILLESDELTAEGREFADQMRQHHASLGATPLAAG</sequence>
<accession>A0ABV5QQN2</accession>
<dbReference type="NCBIfam" id="TIGR04267">
    <property type="entry name" value="mod_HExxH"/>
    <property type="match status" value="1"/>
</dbReference>
<evidence type="ECO:0000313" key="1">
    <source>
        <dbReference type="EMBL" id="MFB9555772.1"/>
    </source>
</evidence>
<organism evidence="1 2">
    <name type="scientific">Streptomyces roseoviridis</name>
    <dbReference type="NCBI Taxonomy" id="67361"/>
    <lineage>
        <taxon>Bacteria</taxon>
        <taxon>Bacillati</taxon>
        <taxon>Actinomycetota</taxon>
        <taxon>Actinomycetes</taxon>
        <taxon>Kitasatosporales</taxon>
        <taxon>Streptomycetaceae</taxon>
        <taxon>Streptomyces</taxon>
    </lineage>
</organism>
<gene>
    <name evidence="1" type="ORF">ACFFTP_16455</name>
</gene>